<dbReference type="PROSITE" id="PS50005">
    <property type="entry name" value="TPR"/>
    <property type="match status" value="1"/>
</dbReference>
<evidence type="ECO:0000256" key="1">
    <source>
        <dbReference type="SAM" id="Coils"/>
    </source>
</evidence>
<dbReference type="RefSeq" id="WP_168972327.1">
    <property type="nucleotide sequence ID" value="NZ_JABAGG010000011.1"/>
</dbReference>
<dbReference type="SUPFAM" id="SSF48452">
    <property type="entry name" value="TPR-like"/>
    <property type="match status" value="1"/>
</dbReference>
<feature type="coiled-coil region" evidence="1">
    <location>
        <begin position="110"/>
        <end position="211"/>
    </location>
</feature>
<dbReference type="InterPro" id="IPR011990">
    <property type="entry name" value="TPR-like_helical_dom_sf"/>
</dbReference>
<keyword evidence="1" id="KW-0175">Coiled coil</keyword>
<gene>
    <name evidence="2" type="ORF">DBY38_12085</name>
</gene>
<dbReference type="InterPro" id="IPR019734">
    <property type="entry name" value="TPR_rpt"/>
</dbReference>
<evidence type="ECO:0000313" key="3">
    <source>
        <dbReference type="Proteomes" id="UP000246114"/>
    </source>
</evidence>
<proteinExistence type="predicted"/>
<accession>A0A316M689</accession>
<comment type="caution">
    <text evidence="2">The sequence shown here is derived from an EMBL/GenBank/DDBJ whole genome shotgun (WGS) entry which is preliminary data.</text>
</comment>
<reference evidence="2 3" key="1">
    <citation type="submission" date="2018-03" db="EMBL/GenBank/DDBJ databases">
        <title>The uncultured portion of the human microbiome is neutrally assembled.</title>
        <authorList>
            <person name="Jeraldo P."/>
            <person name="Boardman L."/>
            <person name="White B.A."/>
            <person name="Nelson H."/>
            <person name="Goldenfeld N."/>
            <person name="Chia N."/>
        </authorList>
    </citation>
    <scope>NUCLEOTIDE SEQUENCE [LARGE SCALE GENOMIC DNA]</scope>
    <source>
        <strain evidence="2">CIM:MAG 903</strain>
    </source>
</reference>
<name>A0A316M689_9CLOT</name>
<dbReference type="AlphaFoldDB" id="A0A316M689"/>
<dbReference type="Proteomes" id="UP000246114">
    <property type="component" value="Unassembled WGS sequence"/>
</dbReference>
<dbReference type="Gene3D" id="1.25.40.10">
    <property type="entry name" value="Tetratricopeptide repeat domain"/>
    <property type="match status" value="1"/>
</dbReference>
<protein>
    <submittedName>
        <fullName evidence="2">Uncharacterized protein</fullName>
    </submittedName>
</protein>
<evidence type="ECO:0000313" key="2">
    <source>
        <dbReference type="EMBL" id="PWL52053.1"/>
    </source>
</evidence>
<sequence>MKIKSSNKIIICLIISLAIVSLLGCGNGTKDKLKAGIDYLNNEQYEEAKEQFSAILEKEPNNEEAITLNEIITKFINAKESYEKNDLEKSKEYLDGIPEKYSEYNIKDKIDDLKNTVGEKLEEIKKLNSSLDYITNLLKEDKLDEAKQEIEKLNETKMPEEKSKIFEGLKTDLNLKLVKKENEDRLEKERAEAAAEEIKKKNQQKKIVKNTKKVPKEQGDILYQNKNLGIQMKFPRSWEGLYRIEETDTSISVFVKQQVQHFDGEGFLFTVKKWESEKDEMFLDTLSHNKRYIVAKGIKYVIGGPTGVTECEEDPEWKNYRMMSSSKYGVGDTIEPIN</sequence>
<dbReference type="PROSITE" id="PS51257">
    <property type="entry name" value="PROKAR_LIPOPROTEIN"/>
    <property type="match status" value="1"/>
</dbReference>
<dbReference type="EMBL" id="QAMZ01000052">
    <property type="protein sequence ID" value="PWL52053.1"/>
    <property type="molecule type" value="Genomic_DNA"/>
</dbReference>
<organism evidence="2 3">
    <name type="scientific">Clostridium cadaveris</name>
    <dbReference type="NCBI Taxonomy" id="1529"/>
    <lineage>
        <taxon>Bacteria</taxon>
        <taxon>Bacillati</taxon>
        <taxon>Bacillota</taxon>
        <taxon>Clostridia</taxon>
        <taxon>Eubacteriales</taxon>
        <taxon>Clostridiaceae</taxon>
        <taxon>Clostridium</taxon>
    </lineage>
</organism>